<sequence>MLPTYSKEKHMVEFYHHKLEHSQNWIERLAIISLIQLCHW</sequence>
<dbReference type="AlphaFoldDB" id="A0A2N8ZJM9"/>
<reference evidence="1 2" key="1">
    <citation type="submission" date="2017-10" db="EMBL/GenBank/DDBJ databases">
        <authorList>
            <person name="Banno H."/>
            <person name="Chua N.-H."/>
        </authorList>
    </citation>
    <scope>NUCLEOTIDE SEQUENCE [LARGE SCALE GENOMIC DNA]</scope>
    <source>
        <strain evidence="1">Vibrio tapetis CECT4600</strain>
    </source>
</reference>
<keyword evidence="2" id="KW-1185">Reference proteome</keyword>
<dbReference type="Proteomes" id="UP000235828">
    <property type="component" value="Chromosome B"/>
</dbReference>
<dbReference type="KEGG" id="vta:B0509"/>
<organism evidence="1 2">
    <name type="scientific">Vibrio tapetis subsp. tapetis</name>
    <dbReference type="NCBI Taxonomy" id="1671868"/>
    <lineage>
        <taxon>Bacteria</taxon>
        <taxon>Pseudomonadati</taxon>
        <taxon>Pseudomonadota</taxon>
        <taxon>Gammaproteobacteria</taxon>
        <taxon>Vibrionales</taxon>
        <taxon>Vibrionaceae</taxon>
        <taxon>Vibrio</taxon>
    </lineage>
</organism>
<protein>
    <submittedName>
        <fullName evidence="1">Uncharacterized protein</fullName>
    </submittedName>
</protein>
<proteinExistence type="predicted"/>
<dbReference type="RefSeq" id="WP_269459956.1">
    <property type="nucleotide sequence ID" value="NZ_LT960612.1"/>
</dbReference>
<name>A0A2N8ZJM9_9VIBR</name>
<evidence type="ECO:0000313" key="1">
    <source>
        <dbReference type="EMBL" id="SON52120.1"/>
    </source>
</evidence>
<dbReference type="EMBL" id="LT960612">
    <property type="protein sequence ID" value="SON52120.1"/>
    <property type="molecule type" value="Genomic_DNA"/>
</dbReference>
<evidence type="ECO:0000313" key="2">
    <source>
        <dbReference type="Proteomes" id="UP000235828"/>
    </source>
</evidence>
<accession>A0A2N8ZJM9</accession>
<gene>
    <name evidence="1" type="ORF">VTAP4600_B0509</name>
</gene>